<name>A0ABX5QHQ7_9MICO</name>
<dbReference type="Proteomes" id="UP000285768">
    <property type="component" value="Chromosome"/>
</dbReference>
<dbReference type="InterPro" id="IPR020904">
    <property type="entry name" value="Sc_DH/Rdtase_CS"/>
</dbReference>
<keyword evidence="5" id="KW-1185">Reference proteome</keyword>
<feature type="region of interest" description="Disordered" evidence="3">
    <location>
        <begin position="1"/>
        <end position="58"/>
    </location>
</feature>
<dbReference type="InterPro" id="IPR003560">
    <property type="entry name" value="DHB_DH"/>
</dbReference>
<accession>A0ABX5QHQ7</accession>
<dbReference type="PRINTS" id="PR01397">
    <property type="entry name" value="DHBDHDRGNASE"/>
</dbReference>
<evidence type="ECO:0000256" key="1">
    <source>
        <dbReference type="ARBA" id="ARBA00006484"/>
    </source>
</evidence>
<gene>
    <name evidence="4" type="ORF">Leucomu_12510</name>
</gene>
<dbReference type="Pfam" id="PF13561">
    <property type="entry name" value="adh_short_C2"/>
    <property type="match status" value="1"/>
</dbReference>
<protein>
    <submittedName>
        <fullName evidence="4">SDR family oxidoreductase</fullName>
    </submittedName>
</protein>
<feature type="compositionally biased region" description="Polar residues" evidence="3">
    <location>
        <begin position="8"/>
        <end position="29"/>
    </location>
</feature>
<evidence type="ECO:0000256" key="3">
    <source>
        <dbReference type="SAM" id="MobiDB-lite"/>
    </source>
</evidence>
<comment type="similarity">
    <text evidence="1">Belongs to the short-chain dehydrogenases/reductases (SDR) family.</text>
</comment>
<dbReference type="Gene3D" id="3.40.50.720">
    <property type="entry name" value="NAD(P)-binding Rossmann-like Domain"/>
    <property type="match status" value="1"/>
</dbReference>
<keyword evidence="2" id="KW-0560">Oxidoreductase</keyword>
<dbReference type="PRINTS" id="PR00080">
    <property type="entry name" value="SDRFAMILY"/>
</dbReference>
<evidence type="ECO:0000313" key="5">
    <source>
        <dbReference type="Proteomes" id="UP000285768"/>
    </source>
</evidence>
<dbReference type="PANTHER" id="PTHR42760:SF133">
    <property type="entry name" value="3-OXOACYL-[ACYL-CARRIER-PROTEIN] REDUCTASE"/>
    <property type="match status" value="1"/>
</dbReference>
<dbReference type="InterPro" id="IPR002347">
    <property type="entry name" value="SDR_fam"/>
</dbReference>
<dbReference type="EMBL" id="CP035037">
    <property type="protein sequence ID" value="QAB18621.1"/>
    <property type="molecule type" value="Genomic_DNA"/>
</dbReference>
<dbReference type="PANTHER" id="PTHR42760">
    <property type="entry name" value="SHORT-CHAIN DEHYDROGENASES/REDUCTASES FAMILY MEMBER"/>
    <property type="match status" value="1"/>
</dbReference>
<dbReference type="InterPro" id="IPR036291">
    <property type="entry name" value="NAD(P)-bd_dom_sf"/>
</dbReference>
<evidence type="ECO:0000256" key="2">
    <source>
        <dbReference type="ARBA" id="ARBA00023002"/>
    </source>
</evidence>
<feature type="compositionally biased region" description="Low complexity" evidence="3">
    <location>
        <begin position="31"/>
        <end position="58"/>
    </location>
</feature>
<reference evidence="4 5" key="1">
    <citation type="submission" date="2019-01" db="EMBL/GenBank/DDBJ databases">
        <title>Leucobacter muris sp. nov. isolated from the nose of a laboratory mouse.</title>
        <authorList>
            <person name="Benga L."/>
            <person name="Sproeer C."/>
            <person name="Schumann P."/>
            <person name="Verbarg S."/>
            <person name="Bunk B."/>
            <person name="Engelhardt E."/>
            <person name="Benten P.M."/>
            <person name="Sager M."/>
        </authorList>
    </citation>
    <scope>NUCLEOTIDE SEQUENCE [LARGE SCALE GENOMIC DNA]</scope>
    <source>
        <strain evidence="4 5">DSM 101948</strain>
    </source>
</reference>
<evidence type="ECO:0000313" key="4">
    <source>
        <dbReference type="EMBL" id="QAB18621.1"/>
    </source>
</evidence>
<organism evidence="4 5">
    <name type="scientific">Leucobacter muris</name>
    <dbReference type="NCBI Taxonomy" id="1935379"/>
    <lineage>
        <taxon>Bacteria</taxon>
        <taxon>Bacillati</taxon>
        <taxon>Actinomycetota</taxon>
        <taxon>Actinomycetes</taxon>
        <taxon>Micrococcales</taxon>
        <taxon>Microbacteriaceae</taxon>
        <taxon>Leucobacter</taxon>
    </lineage>
</organism>
<proteinExistence type="inferred from homology"/>
<sequence>MSPPASDCSRSPTTSPTRRDGTSSATELTRPSAHPTCSSTTPASPPSTTAPSSTASTSPLDEWNAVLAVNLTGAFLGIRALAPAMQRGGYGRIVNVASLAARNGGRIGGVHYAATKTGLLGLTRSFARELAACGITVNAVAPGRIDAGMVAMTSTRFNDDYRASIPVGRLGTAADVARAVAFLTDAESGFITGTTTDVNGGGHMQ</sequence>
<dbReference type="PROSITE" id="PS00061">
    <property type="entry name" value="ADH_SHORT"/>
    <property type="match status" value="1"/>
</dbReference>
<dbReference type="SUPFAM" id="SSF51735">
    <property type="entry name" value="NAD(P)-binding Rossmann-fold domains"/>
    <property type="match status" value="1"/>
</dbReference>